<dbReference type="STRING" id="453304.ATC03_16855"/>
<dbReference type="OrthoDB" id="9802385at2"/>
<proteinExistence type="predicted"/>
<reference evidence="2" key="2">
    <citation type="submission" date="2016-01" db="EMBL/GenBank/DDBJ databases">
        <title>Complete genome sequence of Agromyces aureus AR33T and comparison with related organisms.</title>
        <authorList>
            <person name="Corretto E."/>
            <person name="Antonielli L."/>
            <person name="Sessitsch A."/>
            <person name="Brader G."/>
        </authorList>
    </citation>
    <scope>NUCLEOTIDE SEQUENCE [LARGE SCALE GENOMIC DNA]</scope>
    <source>
        <strain evidence="2">AR33</strain>
    </source>
</reference>
<gene>
    <name evidence="1" type="ORF">ATC03_16855</name>
</gene>
<accession>A0A191WLD9</accession>
<dbReference type="Gene3D" id="1.10.3210.10">
    <property type="entry name" value="Hypothetical protein af1432"/>
    <property type="match status" value="1"/>
</dbReference>
<dbReference type="SUPFAM" id="SSF109604">
    <property type="entry name" value="HD-domain/PDEase-like"/>
    <property type="match status" value="1"/>
</dbReference>
<reference evidence="1 2" key="1">
    <citation type="journal article" date="2016" name="Int. J. Syst. Evol. Microbiol.">
        <title>Agromyces aureus sp. nov., isolated from the rhizosphere of Salix caprea L. grown in a heavy-metal-contaminated soil.</title>
        <authorList>
            <person name="Corretto E."/>
            <person name="Antonielli L."/>
            <person name="Sessitsch A."/>
            <person name="Compant S."/>
            <person name="Gorfer M."/>
            <person name="Kuffner M."/>
            <person name="Brader G."/>
        </authorList>
    </citation>
    <scope>NUCLEOTIDE SEQUENCE [LARGE SCALE GENOMIC DNA]</scope>
    <source>
        <strain evidence="1 2">AR33</strain>
    </source>
</reference>
<evidence type="ECO:0000313" key="2">
    <source>
        <dbReference type="Proteomes" id="UP000078437"/>
    </source>
</evidence>
<evidence type="ECO:0008006" key="3">
    <source>
        <dbReference type="Google" id="ProtNLM"/>
    </source>
</evidence>
<dbReference type="AlphaFoldDB" id="A0A191WLD9"/>
<dbReference type="EMBL" id="CP013979">
    <property type="protein sequence ID" value="ANJ29024.1"/>
    <property type="molecule type" value="Genomic_DNA"/>
</dbReference>
<protein>
    <recommendedName>
        <fullName evidence="3">Phosphohydrolase</fullName>
    </recommendedName>
</protein>
<dbReference type="KEGG" id="agy:ATC03_16855"/>
<evidence type="ECO:0000313" key="1">
    <source>
        <dbReference type="EMBL" id="ANJ29024.1"/>
    </source>
</evidence>
<name>A0A191WLD9_9MICO</name>
<keyword evidence="2" id="KW-1185">Reference proteome</keyword>
<organism evidence="1 2">
    <name type="scientific">Agromyces aureus</name>
    <dbReference type="NCBI Taxonomy" id="453304"/>
    <lineage>
        <taxon>Bacteria</taxon>
        <taxon>Bacillati</taxon>
        <taxon>Actinomycetota</taxon>
        <taxon>Actinomycetes</taxon>
        <taxon>Micrococcales</taxon>
        <taxon>Microbacteriaceae</taxon>
        <taxon>Agromyces</taxon>
    </lineage>
</organism>
<sequence length="141" mass="15553">MQIGLAQGIAFVAHRGQTDKLGAEYIDHPARVAETFDPVAQPVEVAVAWLHDVLEDTDLTAERLREAGVEHEIIDAVQLLTRTADVSAAEYYARIRTNAVARNVKLADIADNSAPWRLRKLDHDTQARLAEKYAKARAALA</sequence>
<dbReference type="Proteomes" id="UP000078437">
    <property type="component" value="Chromosome"/>
</dbReference>